<dbReference type="GO" id="GO:0000160">
    <property type="term" value="P:phosphorelay signal transduction system"/>
    <property type="evidence" value="ECO:0007669"/>
    <property type="project" value="UniProtKB-KW"/>
</dbReference>
<dbReference type="GO" id="GO:0004673">
    <property type="term" value="F:protein histidine kinase activity"/>
    <property type="evidence" value="ECO:0007669"/>
    <property type="project" value="UniProtKB-EC"/>
</dbReference>
<dbReference type="EC" id="2.7.13.3" evidence="2"/>
<name>A0A0D8JC59_9BACT</name>
<dbReference type="InterPro" id="IPR003594">
    <property type="entry name" value="HATPase_dom"/>
</dbReference>
<feature type="transmembrane region" description="Helical" evidence="8">
    <location>
        <begin position="7"/>
        <end position="28"/>
    </location>
</feature>
<dbReference type="RefSeq" id="WP_045025678.1">
    <property type="nucleotide sequence ID" value="NZ_JRHC01000001.1"/>
</dbReference>
<dbReference type="GO" id="GO:0005524">
    <property type="term" value="F:ATP binding"/>
    <property type="evidence" value="ECO:0007669"/>
    <property type="project" value="UniProtKB-KW"/>
</dbReference>
<evidence type="ECO:0000259" key="9">
    <source>
        <dbReference type="PROSITE" id="PS50109"/>
    </source>
</evidence>
<evidence type="ECO:0000256" key="5">
    <source>
        <dbReference type="ARBA" id="ARBA00022777"/>
    </source>
</evidence>
<feature type="domain" description="Histidine kinase" evidence="9">
    <location>
        <begin position="230"/>
        <end position="450"/>
    </location>
</feature>
<evidence type="ECO:0000256" key="4">
    <source>
        <dbReference type="ARBA" id="ARBA00022741"/>
    </source>
</evidence>
<evidence type="ECO:0000313" key="11">
    <source>
        <dbReference type="Proteomes" id="UP000032544"/>
    </source>
</evidence>
<keyword evidence="4" id="KW-0547">Nucleotide-binding</keyword>
<dbReference type="Gene3D" id="3.30.565.10">
    <property type="entry name" value="Histidine kinase-like ATPase, C-terminal domain"/>
    <property type="match status" value="1"/>
</dbReference>
<dbReference type="STRING" id="1544798.LH29_00820"/>
<dbReference type="PROSITE" id="PS50109">
    <property type="entry name" value="HIS_KIN"/>
    <property type="match status" value="1"/>
</dbReference>
<accession>A0A0D8JC59</accession>
<keyword evidence="5" id="KW-0418">Kinase</keyword>
<keyword evidence="8" id="KW-0472">Membrane</keyword>
<dbReference type="AlphaFoldDB" id="A0A0D8JC59"/>
<dbReference type="OrthoDB" id="1931120at2"/>
<protein>
    <recommendedName>
        <fullName evidence="2">histidine kinase</fullName>
        <ecNumber evidence="2">2.7.13.3</ecNumber>
    </recommendedName>
</protein>
<dbReference type="SUPFAM" id="SSF55785">
    <property type="entry name" value="PYP-like sensor domain (PAS domain)"/>
    <property type="match status" value="1"/>
</dbReference>
<dbReference type="EMBL" id="JRHC01000001">
    <property type="protein sequence ID" value="KJF44111.1"/>
    <property type="molecule type" value="Genomic_DNA"/>
</dbReference>
<dbReference type="Pfam" id="PF02518">
    <property type="entry name" value="HATPase_c"/>
    <property type="match status" value="1"/>
</dbReference>
<keyword evidence="8" id="KW-1133">Transmembrane helix</keyword>
<dbReference type="PANTHER" id="PTHR43065">
    <property type="entry name" value="SENSOR HISTIDINE KINASE"/>
    <property type="match status" value="1"/>
</dbReference>
<dbReference type="InterPro" id="IPR035965">
    <property type="entry name" value="PAS-like_dom_sf"/>
</dbReference>
<evidence type="ECO:0000256" key="6">
    <source>
        <dbReference type="ARBA" id="ARBA00022840"/>
    </source>
</evidence>
<feature type="transmembrane region" description="Helical" evidence="8">
    <location>
        <begin position="34"/>
        <end position="55"/>
    </location>
</feature>
<evidence type="ECO:0000313" key="10">
    <source>
        <dbReference type="EMBL" id="KJF44111.1"/>
    </source>
</evidence>
<dbReference type="PANTHER" id="PTHR43065:SF46">
    <property type="entry name" value="C4-DICARBOXYLATE TRANSPORT SENSOR PROTEIN DCTB"/>
    <property type="match status" value="1"/>
</dbReference>
<keyword evidence="8" id="KW-0812">Transmembrane</keyword>
<organism evidence="10 11">
    <name type="scientific">Draconibacterium sediminis</name>
    <dbReference type="NCBI Taxonomy" id="1544798"/>
    <lineage>
        <taxon>Bacteria</taxon>
        <taxon>Pseudomonadati</taxon>
        <taxon>Bacteroidota</taxon>
        <taxon>Bacteroidia</taxon>
        <taxon>Marinilabiliales</taxon>
        <taxon>Prolixibacteraceae</taxon>
        <taxon>Draconibacterium</taxon>
    </lineage>
</organism>
<evidence type="ECO:0000256" key="2">
    <source>
        <dbReference type="ARBA" id="ARBA00012438"/>
    </source>
</evidence>
<dbReference type="InterPro" id="IPR005467">
    <property type="entry name" value="His_kinase_dom"/>
</dbReference>
<evidence type="ECO:0000256" key="3">
    <source>
        <dbReference type="ARBA" id="ARBA00022679"/>
    </source>
</evidence>
<dbReference type="PRINTS" id="PR00344">
    <property type="entry name" value="BCTRLSENSOR"/>
</dbReference>
<keyword evidence="6" id="KW-0067">ATP-binding</keyword>
<keyword evidence="3" id="KW-0808">Transferase</keyword>
<gene>
    <name evidence="10" type="ORF">LH29_00820</name>
</gene>
<comment type="catalytic activity">
    <reaction evidence="1">
        <text>ATP + protein L-histidine = ADP + protein N-phospho-L-histidine.</text>
        <dbReference type="EC" id="2.7.13.3"/>
    </reaction>
</comment>
<dbReference type="SMART" id="SM00387">
    <property type="entry name" value="HATPase_c"/>
    <property type="match status" value="1"/>
</dbReference>
<evidence type="ECO:0000256" key="8">
    <source>
        <dbReference type="SAM" id="Phobius"/>
    </source>
</evidence>
<evidence type="ECO:0000256" key="1">
    <source>
        <dbReference type="ARBA" id="ARBA00000085"/>
    </source>
</evidence>
<evidence type="ECO:0000256" key="7">
    <source>
        <dbReference type="ARBA" id="ARBA00023012"/>
    </source>
</evidence>
<keyword evidence="11" id="KW-1185">Reference proteome</keyword>
<proteinExistence type="predicted"/>
<dbReference type="Proteomes" id="UP000032544">
    <property type="component" value="Unassembled WGS sequence"/>
</dbReference>
<comment type="caution">
    <text evidence="10">The sequence shown here is derived from an EMBL/GenBank/DDBJ whole genome shotgun (WGS) entry which is preliminary data.</text>
</comment>
<dbReference type="InterPro" id="IPR036890">
    <property type="entry name" value="HATPase_C_sf"/>
</dbReference>
<sequence>MISKNLYVKILIRVLLLLTGALFLGWLIFDRQAYIFAIIPALFILGVTINLIYFLNRINRRIFYFFDAIKNEDSTLRFPNNVNNKIINDLNQSLQKVNSQIQQIYLDNQKQEQYFQALLEHAATGMFTFNRKGFILHSNKLAKQLFEVDVLTHINQLERIDPKLFQTIKEIHPSEQRLITLHLKSGIFQLLVKSNSFISDKDELMLISVHDIKNQLDEKELESWRKLIRVMMHEIMNSITPVTSLSESLAGYFYKNGAMVSPEDINTKTIENTIRGLEVIREQGKGLINFVDSYRKITRLPAPVKKVFQVKNLIDHIRILSSSFENAEHVELSCNVMPPQLELHADEKQISQVLINLVKNAYQANEENKNAKIRIKATVNEAGHPTISVTDNGPGISDELMDKIFVPFFTTKENGSGIGLSISRQIMQLHGGSLKMSSVPGKYTSAVLVF</sequence>
<reference evidence="10 11" key="1">
    <citation type="submission" date="2014-09" db="EMBL/GenBank/DDBJ databases">
        <title>Draft Genome Sequence of Draconibacterium sp. JN14CK-3.</title>
        <authorList>
            <person name="Dong C."/>
            <person name="Lai Q."/>
            <person name="Shao Z."/>
        </authorList>
    </citation>
    <scope>NUCLEOTIDE SEQUENCE [LARGE SCALE GENOMIC DNA]</scope>
    <source>
        <strain evidence="10 11">JN14CK-3</strain>
    </source>
</reference>
<dbReference type="InterPro" id="IPR004358">
    <property type="entry name" value="Sig_transdc_His_kin-like_C"/>
</dbReference>
<keyword evidence="7" id="KW-0902">Two-component regulatory system</keyword>
<dbReference type="SUPFAM" id="SSF55874">
    <property type="entry name" value="ATPase domain of HSP90 chaperone/DNA topoisomerase II/histidine kinase"/>
    <property type="match status" value="1"/>
</dbReference>